<dbReference type="RefSeq" id="WP_145053343.1">
    <property type="nucleotide sequence ID" value="NZ_CP036433.1"/>
</dbReference>
<name>A0A518DS93_9BACT</name>
<evidence type="ECO:0000256" key="5">
    <source>
        <dbReference type="ARBA" id="ARBA00022989"/>
    </source>
</evidence>
<dbReference type="InterPro" id="IPR042094">
    <property type="entry name" value="T2SS_GspF_sf"/>
</dbReference>
<dbReference type="Gene3D" id="1.20.81.30">
    <property type="entry name" value="Type II secretion system (T2SS), domain F"/>
    <property type="match status" value="2"/>
</dbReference>
<keyword evidence="3" id="KW-1003">Cell membrane</keyword>
<evidence type="ECO:0000313" key="9">
    <source>
        <dbReference type="EMBL" id="QDU94705.1"/>
    </source>
</evidence>
<comment type="subcellular location">
    <subcellularLocation>
        <location evidence="1">Cell membrane</location>
        <topology evidence="1">Multi-pass membrane protein</topology>
    </subcellularLocation>
</comment>
<sequence>MAALLPVGIALLLAIHLLRLNNQRMLIRGLQIGGWVMVNLGLFGVFLSLAFPLAIFYALFVPFFIWDVRRLYWRSELRAIFATLAVAAEKGASLPATLDALGAERHDTLGRRLQDCCQAIRGGQSLRAALNQNFSLPLQARVSLRLAELTGNLASSLRIILVEDPETDAELRKAKGRLAYFAIASWIAIMAVMMLATMSFRAAPWRMVEEFGLPPAGFFRWTLAAGEYAWYWVPLFLLALLIAAYAGAVLSGIRLFRPRAYETPLLMSALGAAMRCGLPLTTVLPALRDEYPHGPVRRALDRAGAANLAGQSWTEALRQHRLLGDADTALLEAASRVRNLPWACDQIAHRHAIRRLRTLQWVAGTLAPLVLLLLACVVGIAAIESFSPLVHMITNLA</sequence>
<feature type="transmembrane region" description="Helical" evidence="7">
    <location>
        <begin position="178"/>
        <end position="200"/>
    </location>
</feature>
<dbReference type="KEGG" id="lcre:Pla8534_25110"/>
<dbReference type="PANTHER" id="PTHR30012:SF0">
    <property type="entry name" value="TYPE II SECRETION SYSTEM PROTEIN F-RELATED"/>
    <property type="match status" value="1"/>
</dbReference>
<dbReference type="OrthoDB" id="208600at2"/>
<evidence type="ECO:0000313" key="10">
    <source>
        <dbReference type="Proteomes" id="UP000317648"/>
    </source>
</evidence>
<dbReference type="Proteomes" id="UP000317648">
    <property type="component" value="Chromosome"/>
</dbReference>
<accession>A0A518DS93</accession>
<dbReference type="Pfam" id="PF00482">
    <property type="entry name" value="T2SSF"/>
    <property type="match status" value="2"/>
</dbReference>
<dbReference type="PANTHER" id="PTHR30012">
    <property type="entry name" value="GENERAL SECRETION PATHWAY PROTEIN"/>
    <property type="match status" value="1"/>
</dbReference>
<organism evidence="9 10">
    <name type="scientific">Lignipirellula cremea</name>
    <dbReference type="NCBI Taxonomy" id="2528010"/>
    <lineage>
        <taxon>Bacteria</taxon>
        <taxon>Pseudomonadati</taxon>
        <taxon>Planctomycetota</taxon>
        <taxon>Planctomycetia</taxon>
        <taxon>Pirellulales</taxon>
        <taxon>Pirellulaceae</taxon>
        <taxon>Lignipirellula</taxon>
    </lineage>
</organism>
<feature type="transmembrane region" description="Helical" evidence="7">
    <location>
        <begin position="229"/>
        <end position="250"/>
    </location>
</feature>
<dbReference type="AlphaFoldDB" id="A0A518DS93"/>
<keyword evidence="6 7" id="KW-0472">Membrane</keyword>
<feature type="domain" description="Type II secretion system protein GspF" evidence="8">
    <location>
        <begin position="82"/>
        <end position="198"/>
    </location>
</feature>
<proteinExistence type="inferred from homology"/>
<feature type="transmembrane region" description="Helical" evidence="7">
    <location>
        <begin position="359"/>
        <end position="383"/>
    </location>
</feature>
<keyword evidence="4 7" id="KW-0812">Transmembrane</keyword>
<evidence type="ECO:0000256" key="2">
    <source>
        <dbReference type="ARBA" id="ARBA00005745"/>
    </source>
</evidence>
<evidence type="ECO:0000256" key="1">
    <source>
        <dbReference type="ARBA" id="ARBA00004651"/>
    </source>
</evidence>
<gene>
    <name evidence="9" type="ORF">Pla8534_25110</name>
</gene>
<dbReference type="InterPro" id="IPR018076">
    <property type="entry name" value="T2SS_GspF_dom"/>
</dbReference>
<dbReference type="EMBL" id="CP036433">
    <property type="protein sequence ID" value="QDU94705.1"/>
    <property type="molecule type" value="Genomic_DNA"/>
</dbReference>
<protein>
    <submittedName>
        <fullName evidence="9">Type IV pilin biogenesis protein</fullName>
    </submittedName>
</protein>
<evidence type="ECO:0000256" key="6">
    <source>
        <dbReference type="ARBA" id="ARBA00023136"/>
    </source>
</evidence>
<feature type="domain" description="Type II secretion system protein GspF" evidence="8">
    <location>
        <begin position="269"/>
        <end position="383"/>
    </location>
</feature>
<reference evidence="9 10" key="1">
    <citation type="submission" date="2019-02" db="EMBL/GenBank/DDBJ databases">
        <title>Deep-cultivation of Planctomycetes and their phenomic and genomic characterization uncovers novel biology.</title>
        <authorList>
            <person name="Wiegand S."/>
            <person name="Jogler M."/>
            <person name="Boedeker C."/>
            <person name="Pinto D."/>
            <person name="Vollmers J."/>
            <person name="Rivas-Marin E."/>
            <person name="Kohn T."/>
            <person name="Peeters S.H."/>
            <person name="Heuer A."/>
            <person name="Rast P."/>
            <person name="Oberbeckmann S."/>
            <person name="Bunk B."/>
            <person name="Jeske O."/>
            <person name="Meyerdierks A."/>
            <person name="Storesund J.E."/>
            <person name="Kallscheuer N."/>
            <person name="Luecker S."/>
            <person name="Lage O.M."/>
            <person name="Pohl T."/>
            <person name="Merkel B.J."/>
            <person name="Hornburger P."/>
            <person name="Mueller R.-W."/>
            <person name="Bruemmer F."/>
            <person name="Labrenz M."/>
            <person name="Spormann A.M."/>
            <person name="Op den Camp H."/>
            <person name="Overmann J."/>
            <person name="Amann R."/>
            <person name="Jetten M.S.M."/>
            <person name="Mascher T."/>
            <person name="Medema M.H."/>
            <person name="Devos D.P."/>
            <person name="Kaster A.-K."/>
            <person name="Ovreas L."/>
            <person name="Rohde M."/>
            <person name="Galperin M.Y."/>
            <person name="Jogler C."/>
        </authorList>
    </citation>
    <scope>NUCLEOTIDE SEQUENCE [LARGE SCALE GENOMIC DNA]</scope>
    <source>
        <strain evidence="9 10">Pla85_3_4</strain>
    </source>
</reference>
<keyword evidence="5 7" id="KW-1133">Transmembrane helix</keyword>
<keyword evidence="10" id="KW-1185">Reference proteome</keyword>
<dbReference type="InterPro" id="IPR003004">
    <property type="entry name" value="GspF/PilC"/>
</dbReference>
<evidence type="ECO:0000259" key="8">
    <source>
        <dbReference type="Pfam" id="PF00482"/>
    </source>
</evidence>
<evidence type="ECO:0000256" key="4">
    <source>
        <dbReference type="ARBA" id="ARBA00022692"/>
    </source>
</evidence>
<evidence type="ECO:0000256" key="3">
    <source>
        <dbReference type="ARBA" id="ARBA00022475"/>
    </source>
</evidence>
<dbReference type="GO" id="GO:0005886">
    <property type="term" value="C:plasma membrane"/>
    <property type="evidence" value="ECO:0007669"/>
    <property type="project" value="UniProtKB-SubCell"/>
</dbReference>
<evidence type="ECO:0000256" key="7">
    <source>
        <dbReference type="SAM" id="Phobius"/>
    </source>
</evidence>
<comment type="similarity">
    <text evidence="2">Belongs to the GSP F family.</text>
</comment>
<feature type="transmembrane region" description="Helical" evidence="7">
    <location>
        <begin position="41"/>
        <end position="66"/>
    </location>
</feature>